<comment type="caution">
    <text evidence="3">The sequence shown here is derived from an EMBL/GenBank/DDBJ whole genome shotgun (WGS) entry which is preliminary data.</text>
</comment>
<keyword evidence="2" id="KW-0472">Membrane</keyword>
<protein>
    <submittedName>
        <fullName evidence="3">Uncharacterized protein</fullName>
    </submittedName>
</protein>
<dbReference type="Proteomes" id="UP000813444">
    <property type="component" value="Unassembled WGS sequence"/>
</dbReference>
<sequence length="399" mass="45288">MGKPKDGLADPSPLPTPVGESASSISLRESIVNPPVQRYFDDDPAELHDEDLPPLYTDEDEALAPQVGNPLLLPSVMAPQIRPFFRNAAADDTEYYIDKALDHDPAFLEEQLRILACVPPRPMVHIRGVHHETVRNGDRSERKEMVDFDVQIELTALLYEDISRGLAWNRLCTVGPFDKVRRGTVLPTRAPGFGGSGGAAEDGGMPDLREWCHRYCASHSGLKALTLERRVTGWDFENLGTRLETLVRATNYRGRLSVTFPVRGSRVQIYNDCRTNRWRLTKWIEMLFVFTLLFLLSWPYLLLRTKRWDVVYAEWELSRWDEVAGRPRYASMSEDRWFNLWGRAIHNAVLARRQGMLDQGDLERADAVQQPAEGIVGWVQAGVQAMGVVDRSFGWGGDR</sequence>
<dbReference type="AlphaFoldDB" id="A0A8K0SUA8"/>
<feature type="region of interest" description="Disordered" evidence="1">
    <location>
        <begin position="1"/>
        <end position="30"/>
    </location>
</feature>
<reference evidence="3" key="1">
    <citation type="journal article" date="2021" name="Nat. Commun.">
        <title>Genetic determinants of endophytism in the Arabidopsis root mycobiome.</title>
        <authorList>
            <person name="Mesny F."/>
            <person name="Miyauchi S."/>
            <person name="Thiergart T."/>
            <person name="Pickel B."/>
            <person name="Atanasova L."/>
            <person name="Karlsson M."/>
            <person name="Huettel B."/>
            <person name="Barry K.W."/>
            <person name="Haridas S."/>
            <person name="Chen C."/>
            <person name="Bauer D."/>
            <person name="Andreopoulos W."/>
            <person name="Pangilinan J."/>
            <person name="LaButti K."/>
            <person name="Riley R."/>
            <person name="Lipzen A."/>
            <person name="Clum A."/>
            <person name="Drula E."/>
            <person name="Henrissat B."/>
            <person name="Kohler A."/>
            <person name="Grigoriev I.V."/>
            <person name="Martin F.M."/>
            <person name="Hacquard S."/>
        </authorList>
    </citation>
    <scope>NUCLEOTIDE SEQUENCE</scope>
    <source>
        <strain evidence="3">MPI-CAGE-CH-0235</strain>
    </source>
</reference>
<keyword evidence="2" id="KW-0812">Transmembrane</keyword>
<name>A0A8K0SUA8_9HYPO</name>
<proteinExistence type="predicted"/>
<gene>
    <name evidence="3" type="ORF">B0I35DRAFT_431454</name>
</gene>
<dbReference type="EMBL" id="JAGPNK010000007">
    <property type="protein sequence ID" value="KAH7318163.1"/>
    <property type="molecule type" value="Genomic_DNA"/>
</dbReference>
<evidence type="ECO:0000313" key="3">
    <source>
        <dbReference type="EMBL" id="KAH7318163.1"/>
    </source>
</evidence>
<dbReference type="PANTHER" id="PTHR37848:SF1">
    <property type="entry name" value="SUN DOMAIN-CONTAINING PROTEIN"/>
    <property type="match status" value="1"/>
</dbReference>
<dbReference type="PANTHER" id="PTHR37848">
    <property type="entry name" value="EXPRESSED PROTEIN"/>
    <property type="match status" value="1"/>
</dbReference>
<evidence type="ECO:0000313" key="4">
    <source>
        <dbReference type="Proteomes" id="UP000813444"/>
    </source>
</evidence>
<keyword evidence="2" id="KW-1133">Transmembrane helix</keyword>
<accession>A0A8K0SUA8</accession>
<feature type="transmembrane region" description="Helical" evidence="2">
    <location>
        <begin position="283"/>
        <end position="303"/>
    </location>
</feature>
<keyword evidence="4" id="KW-1185">Reference proteome</keyword>
<dbReference type="OrthoDB" id="203796at2759"/>
<evidence type="ECO:0000256" key="1">
    <source>
        <dbReference type="SAM" id="MobiDB-lite"/>
    </source>
</evidence>
<organism evidence="3 4">
    <name type="scientific">Stachybotrys elegans</name>
    <dbReference type="NCBI Taxonomy" id="80388"/>
    <lineage>
        <taxon>Eukaryota</taxon>
        <taxon>Fungi</taxon>
        <taxon>Dikarya</taxon>
        <taxon>Ascomycota</taxon>
        <taxon>Pezizomycotina</taxon>
        <taxon>Sordariomycetes</taxon>
        <taxon>Hypocreomycetidae</taxon>
        <taxon>Hypocreales</taxon>
        <taxon>Stachybotryaceae</taxon>
        <taxon>Stachybotrys</taxon>
    </lineage>
</organism>
<evidence type="ECO:0000256" key="2">
    <source>
        <dbReference type="SAM" id="Phobius"/>
    </source>
</evidence>